<dbReference type="EMBL" id="QOKW01000009">
    <property type="protein sequence ID" value="KAA0680290.1"/>
    <property type="molecule type" value="Genomic_DNA"/>
</dbReference>
<name>A0A9W7NJ95_9PROT</name>
<sequence>MRDLHHNIGTVTAILPQAITTAGGAVNSGNLDLLGFESAEFVVSVGTSGDTLSGTNKLSVKIEHAPDDDGSPGTYAPVAAVNVLGATPDVNGVVLVVDDPAEDAVTRRFGYVGSGRFLKLTVTPAGTHTNGTPVSAVLVKGNPLKAPVA</sequence>
<evidence type="ECO:0000313" key="2">
    <source>
        <dbReference type="Proteomes" id="UP000480854"/>
    </source>
</evidence>
<keyword evidence="2" id="KW-1185">Reference proteome</keyword>
<proteinExistence type="predicted"/>
<evidence type="ECO:0000313" key="1">
    <source>
        <dbReference type="EMBL" id="KAA0680290.1"/>
    </source>
</evidence>
<accession>A0A9W7NJ95</accession>
<dbReference type="AlphaFoldDB" id="A0A9W7NJ95"/>
<protein>
    <submittedName>
        <fullName evidence="1">Uncharacterized protein</fullName>
    </submittedName>
</protein>
<dbReference type="Proteomes" id="UP000480854">
    <property type="component" value="Unassembled WGS sequence"/>
</dbReference>
<dbReference type="RefSeq" id="WP_149469387.1">
    <property type="nucleotide sequence ID" value="NZ_QOKW01000009.1"/>
</dbReference>
<dbReference type="OrthoDB" id="5464931at2"/>
<gene>
    <name evidence="1" type="ORF">DS843_13305</name>
</gene>
<organism evidence="1 2">
    <name type="scientific">Roseomonas genomospecies 6</name>
    <dbReference type="NCBI Taxonomy" id="214106"/>
    <lineage>
        <taxon>Bacteria</taxon>
        <taxon>Pseudomonadati</taxon>
        <taxon>Pseudomonadota</taxon>
        <taxon>Alphaproteobacteria</taxon>
        <taxon>Acetobacterales</taxon>
        <taxon>Roseomonadaceae</taxon>
        <taxon>Roseomonas</taxon>
    </lineage>
</organism>
<comment type="caution">
    <text evidence="1">The sequence shown here is derived from an EMBL/GenBank/DDBJ whole genome shotgun (WGS) entry which is preliminary data.</text>
</comment>
<reference evidence="1 2" key="1">
    <citation type="submission" date="2018-07" db="EMBL/GenBank/DDBJ databases">
        <title>Genome sequence of Azospirillum sp. ATCC 49961.</title>
        <authorList>
            <person name="Sant'Anna F.H."/>
            <person name="Baldani J.I."/>
            <person name="Zilli J.E."/>
            <person name="Reis V.M."/>
            <person name="Hartmann A."/>
            <person name="Cruz L."/>
            <person name="de Souza E.M."/>
            <person name="de Oliveira Pedrosa F."/>
            <person name="Passaglia L.M.P."/>
        </authorList>
    </citation>
    <scope>NUCLEOTIDE SEQUENCE [LARGE SCALE GENOMIC DNA]</scope>
    <source>
        <strain evidence="1 2">ATCC 49961</strain>
    </source>
</reference>